<dbReference type="AlphaFoldDB" id="A0A4P6Q7W1"/>
<sequence length="109" mass="11609">MGNTATTSTTILFDTIEAMGLATFLAALTFSPDYNQNTVRTIQRLLGVGAEEVTLTSEEAEAVITFFDDHLGAIPTSHQPARAHACQAISQLYSGLGRTRPDTTCICTG</sequence>
<dbReference type="EMBL" id="CP036456">
    <property type="protein sequence ID" value="QBI56813.1"/>
    <property type="molecule type" value="Genomic_DNA"/>
</dbReference>
<protein>
    <submittedName>
        <fullName evidence="1">Uncharacterized protein</fullName>
    </submittedName>
</protein>
<proteinExistence type="predicted"/>
<dbReference type="RefSeq" id="WP_131102977.1">
    <property type="nucleotide sequence ID" value="NZ_CP036456.1"/>
</dbReference>
<gene>
    <name evidence="1" type="ORF">EKD16_25365</name>
</gene>
<name>A0A4P6Q7W1_9ACTN</name>
<dbReference type="KEGG" id="strr:EKD16_25365"/>
<dbReference type="Proteomes" id="UP000292235">
    <property type="component" value="Plasmid phiM2"/>
</dbReference>
<evidence type="ECO:0000313" key="1">
    <source>
        <dbReference type="EMBL" id="QBI56813.1"/>
    </source>
</evidence>
<geneLocation type="plasmid" evidence="2">
    <name>phim2</name>
</geneLocation>
<organism evidence="1 2">
    <name type="scientific">Streptomonospora litoralis</name>
    <dbReference type="NCBI Taxonomy" id="2498135"/>
    <lineage>
        <taxon>Bacteria</taxon>
        <taxon>Bacillati</taxon>
        <taxon>Actinomycetota</taxon>
        <taxon>Actinomycetes</taxon>
        <taxon>Streptosporangiales</taxon>
        <taxon>Nocardiopsidaceae</taxon>
        <taxon>Streptomonospora</taxon>
    </lineage>
</organism>
<keyword evidence="2" id="KW-1185">Reference proteome</keyword>
<reference evidence="1 2" key="1">
    <citation type="submission" date="2019-02" db="EMBL/GenBank/DDBJ databases">
        <authorList>
            <person name="Khodamoradi S."/>
            <person name="Hahnke R.L."/>
            <person name="Kaempfer P."/>
            <person name="Schumann P."/>
            <person name="Rohde M."/>
            <person name="Steinert M."/>
            <person name="Luzhetskyy A."/>
            <person name="Wink J."/>
            <person name="Ruckert C."/>
        </authorList>
    </citation>
    <scope>NUCLEOTIDE SEQUENCE [LARGE SCALE GENOMIC DNA]</scope>
    <source>
        <strain evidence="1 2">M2</strain>
        <plasmid evidence="2">phim2</plasmid>
    </source>
</reference>
<keyword evidence="1" id="KW-0614">Plasmid</keyword>
<dbReference type="GeneID" id="39493866"/>
<accession>A0A4P6Q7W1</accession>
<evidence type="ECO:0000313" key="2">
    <source>
        <dbReference type="Proteomes" id="UP000292235"/>
    </source>
</evidence>